<accession>A0A371X2W5</accession>
<organism evidence="1 2">
    <name type="scientific">Fulvimarina endophytica</name>
    <dbReference type="NCBI Taxonomy" id="2293836"/>
    <lineage>
        <taxon>Bacteria</taxon>
        <taxon>Pseudomonadati</taxon>
        <taxon>Pseudomonadota</taxon>
        <taxon>Alphaproteobacteria</taxon>
        <taxon>Hyphomicrobiales</taxon>
        <taxon>Aurantimonadaceae</taxon>
        <taxon>Fulvimarina</taxon>
    </lineage>
</organism>
<sequence length="97" mass="10222">MHAGVEEDGRIRTMPVLRTIAPIAASGDSFEVPTARRAVMCEEDRRRGGHTSRREMQRALAFGFPPPMSGASSRAVGSLSQAAGAGGGFHPTVMLKG</sequence>
<gene>
    <name evidence="1" type="ORF">DYI37_11085</name>
</gene>
<dbReference type="AlphaFoldDB" id="A0A371X2W5"/>
<evidence type="ECO:0000313" key="1">
    <source>
        <dbReference type="EMBL" id="RFC63553.1"/>
    </source>
</evidence>
<comment type="caution">
    <text evidence="1">The sequence shown here is derived from an EMBL/GenBank/DDBJ whole genome shotgun (WGS) entry which is preliminary data.</text>
</comment>
<dbReference type="Proteomes" id="UP000264310">
    <property type="component" value="Unassembled WGS sequence"/>
</dbReference>
<proteinExistence type="predicted"/>
<name>A0A371X2W5_9HYPH</name>
<evidence type="ECO:0000313" key="2">
    <source>
        <dbReference type="Proteomes" id="UP000264310"/>
    </source>
</evidence>
<keyword evidence="2" id="KW-1185">Reference proteome</keyword>
<dbReference type="EMBL" id="QURL01000004">
    <property type="protein sequence ID" value="RFC63553.1"/>
    <property type="molecule type" value="Genomic_DNA"/>
</dbReference>
<protein>
    <submittedName>
        <fullName evidence="1">Uncharacterized protein</fullName>
    </submittedName>
</protein>
<reference evidence="1 2" key="1">
    <citation type="submission" date="2018-08" db="EMBL/GenBank/DDBJ databases">
        <title>Fulvimarina sp. 85, whole genome shotgun sequence.</title>
        <authorList>
            <person name="Tuo L."/>
        </authorList>
    </citation>
    <scope>NUCLEOTIDE SEQUENCE [LARGE SCALE GENOMIC DNA]</scope>
    <source>
        <strain evidence="1 2">85</strain>
    </source>
</reference>